<feature type="domain" description="TarS C-terminal" evidence="1">
    <location>
        <begin position="168"/>
        <end position="291"/>
    </location>
</feature>
<accession>A0AAD0TPG7</accession>
<dbReference type="EMBL" id="CP032744">
    <property type="protein sequence ID" value="AYJ37513.1"/>
    <property type="molecule type" value="Genomic_DNA"/>
</dbReference>
<evidence type="ECO:0000313" key="2">
    <source>
        <dbReference type="EMBL" id="AYJ37513.1"/>
    </source>
</evidence>
<dbReference type="EMBL" id="BDOR01000002">
    <property type="protein sequence ID" value="GBF01262.1"/>
    <property type="molecule type" value="Genomic_DNA"/>
</dbReference>
<dbReference type="InterPro" id="IPR041038">
    <property type="entry name" value="TarS_C1"/>
</dbReference>
<evidence type="ECO:0000313" key="4">
    <source>
        <dbReference type="Proteomes" id="UP000236162"/>
    </source>
</evidence>
<proteinExistence type="predicted"/>
<dbReference type="Pfam" id="PF18674">
    <property type="entry name" value="TarS_C1"/>
    <property type="match status" value="1"/>
</dbReference>
<name>A0AAD0TPG7_9LACO</name>
<reference evidence="3 4" key="1">
    <citation type="submission" date="2017-04" db="EMBL/GenBank/DDBJ databases">
        <title>In vitro and in silico characterization of Lactobacillus paraplantarum D2-1, a starter culture for soymilk fermentation.</title>
        <authorList>
            <person name="Endo A."/>
            <person name="Sasaki F."/>
            <person name="Maeno S."/>
            <person name="Kanesaki Y."/>
            <person name="Kubota E."/>
            <person name="Torres G.A."/>
            <person name="Tomita S."/>
            <person name="Nakagawa J."/>
        </authorList>
    </citation>
    <scope>NUCLEOTIDE SEQUENCE [LARGE SCALE GENOMIC DNA]</scope>
    <source>
        <strain evidence="3 4">D2-1</strain>
    </source>
</reference>
<sequence>MKKIVAMISSGKLVIEVSQNSKFENLQSILTNHVQSYYLNKKVLSIEEDAVNYRFTLDLTQILSALVEHDDAPYTYTDEMIGEVREYDRSLRISVRSEWQLAHIERFWNTERSHYLQPYVTKKNALAFLLDRELSLKHYVNYKVVRKIRLHTDCVAFEDFFDTLFFPLADCHLVIVERSGKKTFQRDFDYHLIETKYARVYRYAYKIELTMAELSDYLKQLDQSNELGLDLFFIGHLAGTDVPLKFRIGNSRFITKYTMRGELALKDPAKKQWLSLYLYFTIKGLNLSFTFNAYQEDAYAYFRAHRHRWRAVAKQAAGRDIWIIGERSLRPKIMGSGSSNIYVNNIQKLKCTM</sequence>
<evidence type="ECO:0000259" key="1">
    <source>
        <dbReference type="Pfam" id="PF18674"/>
    </source>
</evidence>
<dbReference type="Proteomes" id="UP000236162">
    <property type="component" value="Unassembled WGS sequence"/>
</dbReference>
<dbReference type="RefSeq" id="WP_021730545.1">
    <property type="nucleotide sequence ID" value="NZ_AVAI01000037.1"/>
</dbReference>
<gene>
    <name evidence="2" type="ORF">LP667_01110</name>
    <name evidence="3" type="ORF">LPPLD21_00766</name>
</gene>
<keyword evidence="4" id="KW-1185">Reference proteome</keyword>
<organism evidence="2 5">
    <name type="scientific">Lactiplantibacillus paraplantarum</name>
    <dbReference type="NCBI Taxonomy" id="60520"/>
    <lineage>
        <taxon>Bacteria</taxon>
        <taxon>Bacillati</taxon>
        <taxon>Bacillota</taxon>
        <taxon>Bacilli</taxon>
        <taxon>Lactobacillales</taxon>
        <taxon>Lactobacillaceae</taxon>
        <taxon>Lactiplantibacillus</taxon>
    </lineage>
</organism>
<evidence type="ECO:0000313" key="3">
    <source>
        <dbReference type="EMBL" id="GBF01262.1"/>
    </source>
</evidence>
<protein>
    <recommendedName>
        <fullName evidence="1">TarS C-terminal domain-containing protein</fullName>
    </recommendedName>
</protein>
<reference evidence="2 5" key="2">
    <citation type="submission" date="2018-10" db="EMBL/GenBank/DDBJ databases">
        <title>Genome seuquencing of Lactobacillus species.</title>
        <authorList>
            <person name="Baek C."/>
            <person name="Yi H."/>
        </authorList>
    </citation>
    <scope>NUCLEOTIDE SEQUENCE [LARGE SCALE GENOMIC DNA]</scope>
    <source>
        <strain evidence="2 5">DSM 10667</strain>
    </source>
</reference>
<dbReference type="AlphaFoldDB" id="A0AAD0TPG7"/>
<dbReference type="Proteomes" id="UP000277896">
    <property type="component" value="Chromosome"/>
</dbReference>
<evidence type="ECO:0000313" key="5">
    <source>
        <dbReference type="Proteomes" id="UP000277896"/>
    </source>
</evidence>